<keyword evidence="3" id="KW-1185">Reference proteome</keyword>
<reference evidence="2 3" key="1">
    <citation type="submission" date="2022-06" db="EMBL/GenBank/DDBJ databases">
        <title>Runella sp. S5 genome sequencing.</title>
        <authorList>
            <person name="Park S."/>
        </authorList>
    </citation>
    <scope>NUCLEOTIDE SEQUENCE [LARGE SCALE GENOMIC DNA]</scope>
    <source>
        <strain evidence="2 3">S5</strain>
    </source>
</reference>
<accession>A0ABT1FNX7</accession>
<keyword evidence="1" id="KW-0732">Signal</keyword>
<feature type="chain" id="PRO_5047489938" description="Lipoprotein" evidence="1">
    <location>
        <begin position="21"/>
        <end position="146"/>
    </location>
</feature>
<evidence type="ECO:0000313" key="2">
    <source>
        <dbReference type="EMBL" id="MCP1383470.1"/>
    </source>
</evidence>
<dbReference type="EMBL" id="JAMZEL010000005">
    <property type="protein sequence ID" value="MCP1383470.1"/>
    <property type="molecule type" value="Genomic_DNA"/>
</dbReference>
<name>A0ABT1FNX7_9BACT</name>
<evidence type="ECO:0000313" key="3">
    <source>
        <dbReference type="Proteomes" id="UP001204772"/>
    </source>
</evidence>
<organism evidence="2 3">
    <name type="scientific">Runella salmonicolor</name>
    <dbReference type="NCBI Taxonomy" id="2950278"/>
    <lineage>
        <taxon>Bacteria</taxon>
        <taxon>Pseudomonadati</taxon>
        <taxon>Bacteroidota</taxon>
        <taxon>Cytophagia</taxon>
        <taxon>Cytophagales</taxon>
        <taxon>Spirosomataceae</taxon>
        <taxon>Runella</taxon>
    </lineage>
</organism>
<feature type="signal peptide" evidence="1">
    <location>
        <begin position="1"/>
        <end position="20"/>
    </location>
</feature>
<evidence type="ECO:0000256" key="1">
    <source>
        <dbReference type="SAM" id="SignalP"/>
    </source>
</evidence>
<dbReference type="Proteomes" id="UP001204772">
    <property type="component" value="Unassembled WGS sequence"/>
</dbReference>
<evidence type="ECO:0008006" key="4">
    <source>
        <dbReference type="Google" id="ProtNLM"/>
    </source>
</evidence>
<proteinExistence type="predicted"/>
<comment type="caution">
    <text evidence="2">The sequence shown here is derived from an EMBL/GenBank/DDBJ whole genome shotgun (WGS) entry which is preliminary data.</text>
</comment>
<protein>
    <recommendedName>
        <fullName evidence="4">Lipoprotein</fullName>
    </recommendedName>
</protein>
<sequence length="146" mass="16979">MKSCIFLLPLAIWLMSCSLATSYPETFEYSPKKGESAIEIQKQMAGELYGFYRKNKDKKYEFYEVQVSEANLLINYCPHNQTLCLSYDLCSGWTFYFVQVDEVALKKLADARLPFVGYIKLLTREENTKKWGKTKTHACGNSFYEQ</sequence>
<dbReference type="RefSeq" id="WP_253528425.1">
    <property type="nucleotide sequence ID" value="NZ_JAMZEL010000005.1"/>
</dbReference>
<gene>
    <name evidence="2" type="ORF">NCI00_13580</name>
</gene>
<dbReference type="PROSITE" id="PS51257">
    <property type="entry name" value="PROKAR_LIPOPROTEIN"/>
    <property type="match status" value="1"/>
</dbReference>